<dbReference type="RefSeq" id="WP_175311979.1">
    <property type="nucleotide sequence ID" value="NZ_CBCRYR010000015.1"/>
</dbReference>
<dbReference type="GO" id="GO:0016603">
    <property type="term" value="F:glutaminyl-peptide cyclotransferase activity"/>
    <property type="evidence" value="ECO:0007669"/>
    <property type="project" value="InterPro"/>
</dbReference>
<sequence length="264" mass="29074">MIRAILPLVLALALPAAAQQQAAPVAAIPAPPPIEKPVMVHAFPHDPTAFTEGLLIADGALYESTGREGESFIRQVDMTTGKTLRRATVPDGLFGEGIVAWGPELRSVTWHGGRGFRWSRPALKKLGEWRYDGEGWAMTDDGHHIILSDGTPRLRFLDPATMKVVRTLDVTVNGRPLKNLNELEYIDGQVWANVWMTPYIVRIDPKTGVVAGVVDLSDLVARVGLTDRDSVANGIAYDRAKHRIFVTGKNWPELFEIRLAKTAR</sequence>
<keyword evidence="2" id="KW-0808">Transferase</keyword>
<keyword evidence="1" id="KW-0732">Signal</keyword>
<proteinExistence type="predicted"/>
<name>A0A7Y6EHD1_9SPHN</name>
<keyword evidence="3" id="KW-1185">Reference proteome</keyword>
<dbReference type="Proteomes" id="UP000536441">
    <property type="component" value="Unassembled WGS sequence"/>
</dbReference>
<dbReference type="PANTHER" id="PTHR31270">
    <property type="entry name" value="GLUTAMINYL-PEPTIDE CYCLOTRANSFERASE"/>
    <property type="match status" value="1"/>
</dbReference>
<dbReference type="AlphaFoldDB" id="A0A7Y6EHD1"/>
<reference evidence="2 3" key="1">
    <citation type="submission" date="2020-05" db="EMBL/GenBank/DDBJ databases">
        <title>Genome Sequencing of Type Strains.</title>
        <authorList>
            <person name="Lemaire J.F."/>
            <person name="Inderbitzin P."/>
            <person name="Gregorio O.A."/>
            <person name="Collins S.B."/>
            <person name="Wespe N."/>
            <person name="Knight-Connoni V."/>
        </authorList>
    </citation>
    <scope>NUCLEOTIDE SEQUENCE [LARGE SCALE GENOMIC DNA]</scope>
    <source>
        <strain evidence="2 3">DSM 100049</strain>
    </source>
</reference>
<dbReference type="PANTHER" id="PTHR31270:SF1">
    <property type="entry name" value="GLUTAMINYL-PEPTIDE CYCLOTRANSFERASE"/>
    <property type="match status" value="1"/>
</dbReference>
<dbReference type="SUPFAM" id="SSF50969">
    <property type="entry name" value="YVTN repeat-like/Quinoprotein amine dehydrogenase"/>
    <property type="match status" value="1"/>
</dbReference>
<organism evidence="2 3">
    <name type="scientific">Sphingomonas zeae</name>
    <dbReference type="NCBI Taxonomy" id="1646122"/>
    <lineage>
        <taxon>Bacteria</taxon>
        <taxon>Pseudomonadati</taxon>
        <taxon>Pseudomonadota</taxon>
        <taxon>Alphaproteobacteria</taxon>
        <taxon>Sphingomonadales</taxon>
        <taxon>Sphingomonadaceae</taxon>
        <taxon>Sphingomonas</taxon>
    </lineage>
</organism>
<dbReference type="EMBL" id="JABMCH010000063">
    <property type="protein sequence ID" value="NUU47390.1"/>
    <property type="molecule type" value="Genomic_DNA"/>
</dbReference>
<dbReference type="InterPro" id="IPR011044">
    <property type="entry name" value="Quino_amine_DH_bsu"/>
</dbReference>
<gene>
    <name evidence="2" type="ORF">HP438_10425</name>
</gene>
<dbReference type="Pfam" id="PF05096">
    <property type="entry name" value="Glu_cyclase_2"/>
    <property type="match status" value="1"/>
</dbReference>
<feature type="chain" id="PRO_5030947286" evidence="1">
    <location>
        <begin position="23"/>
        <end position="264"/>
    </location>
</feature>
<accession>A0A7Y6EHD1</accession>
<feature type="signal peptide" evidence="1">
    <location>
        <begin position="1"/>
        <end position="22"/>
    </location>
</feature>
<protein>
    <submittedName>
        <fullName evidence="2">Glutaminyl-peptide cyclotransferase</fullName>
    </submittedName>
</protein>
<comment type="caution">
    <text evidence="2">The sequence shown here is derived from an EMBL/GenBank/DDBJ whole genome shotgun (WGS) entry which is preliminary data.</text>
</comment>
<evidence type="ECO:0000256" key="1">
    <source>
        <dbReference type="SAM" id="SignalP"/>
    </source>
</evidence>
<evidence type="ECO:0000313" key="2">
    <source>
        <dbReference type="EMBL" id="NUU47390.1"/>
    </source>
</evidence>
<dbReference type="InterPro" id="IPR007788">
    <property type="entry name" value="QCT"/>
</dbReference>
<evidence type="ECO:0000313" key="3">
    <source>
        <dbReference type="Proteomes" id="UP000536441"/>
    </source>
</evidence>